<evidence type="ECO:0000259" key="2">
    <source>
        <dbReference type="Pfam" id="PF13579"/>
    </source>
</evidence>
<dbReference type="GO" id="GO:0016757">
    <property type="term" value="F:glycosyltransferase activity"/>
    <property type="evidence" value="ECO:0007669"/>
    <property type="project" value="InterPro"/>
</dbReference>
<dbReference type="SUPFAM" id="SSF53756">
    <property type="entry name" value="UDP-Glycosyltransferase/glycogen phosphorylase"/>
    <property type="match status" value="1"/>
</dbReference>
<accession>A0A1H3JCZ1</accession>
<organism evidence="3 4">
    <name type="scientific">Jannaschia faecimaris</name>
    <dbReference type="NCBI Taxonomy" id="1244108"/>
    <lineage>
        <taxon>Bacteria</taxon>
        <taxon>Pseudomonadati</taxon>
        <taxon>Pseudomonadota</taxon>
        <taxon>Alphaproteobacteria</taxon>
        <taxon>Rhodobacterales</taxon>
        <taxon>Roseobacteraceae</taxon>
        <taxon>Jannaschia</taxon>
    </lineage>
</organism>
<feature type="domain" description="Glycosyltransferase subfamily 4-like N-terminal" evidence="2">
    <location>
        <begin position="4"/>
        <end position="101"/>
    </location>
</feature>
<evidence type="ECO:0000313" key="4">
    <source>
        <dbReference type="Proteomes" id="UP000198914"/>
    </source>
</evidence>
<dbReference type="PANTHER" id="PTHR12526:SF631">
    <property type="entry name" value="BLL6306 PROTEIN"/>
    <property type="match status" value="1"/>
</dbReference>
<evidence type="ECO:0000259" key="1">
    <source>
        <dbReference type="Pfam" id="PF00534"/>
    </source>
</evidence>
<dbReference type="PANTHER" id="PTHR12526">
    <property type="entry name" value="GLYCOSYLTRANSFERASE"/>
    <property type="match status" value="1"/>
</dbReference>
<evidence type="ECO:0000313" key="3">
    <source>
        <dbReference type="EMBL" id="SDY37064.1"/>
    </source>
</evidence>
<sequence>MIVDRVVAPQRIHHLHIAGRGSTARKLILGWLARRLGCAHVLHLHDFDYAQDFRRRPPSHQRLIRDLFQKADRVITLGRRDAGTVVDLLGVPQARVDILHNAVPDPIRGAIKAFPDTGKDVGIVFLGQLGERKGVPELLKALAHPSMEALRWRAVLAGDGPVDLYRAKAAELGLTNRVTMPGWLSADDARDLCRDSDILVLPSHGEGMAMAVLEGLAQGLAVVTTPVGAHEEILTDDVNCAFVPVGDPVALAHALADLVTQPERRNRLAGSGRAYYLRALSMEAYMSRLDAVLASVRPGRLAVPEGRGRSA</sequence>
<dbReference type="EMBL" id="FNPX01000001">
    <property type="protein sequence ID" value="SDY37064.1"/>
    <property type="molecule type" value="Genomic_DNA"/>
</dbReference>
<name>A0A1H3JCZ1_9RHOB</name>
<dbReference type="InterPro" id="IPR001296">
    <property type="entry name" value="Glyco_trans_1"/>
</dbReference>
<gene>
    <name evidence="3" type="ORF">SAMN05444004_101266</name>
</gene>
<dbReference type="Pfam" id="PF00534">
    <property type="entry name" value="Glycos_transf_1"/>
    <property type="match status" value="1"/>
</dbReference>
<dbReference type="STRING" id="1244108.SAMN05444004_101266"/>
<dbReference type="Pfam" id="PF13579">
    <property type="entry name" value="Glyco_trans_4_4"/>
    <property type="match status" value="1"/>
</dbReference>
<keyword evidence="4" id="KW-1185">Reference proteome</keyword>
<dbReference type="Gene3D" id="3.40.50.2000">
    <property type="entry name" value="Glycogen Phosphorylase B"/>
    <property type="match status" value="2"/>
</dbReference>
<keyword evidence="3" id="KW-0808">Transferase</keyword>
<proteinExistence type="predicted"/>
<protein>
    <submittedName>
        <fullName evidence="3">Glycosyltransferase involved in cell wall bisynthesis</fullName>
    </submittedName>
</protein>
<dbReference type="CDD" id="cd03801">
    <property type="entry name" value="GT4_PimA-like"/>
    <property type="match status" value="1"/>
</dbReference>
<feature type="domain" description="Glycosyl transferase family 1" evidence="1">
    <location>
        <begin position="119"/>
        <end position="273"/>
    </location>
</feature>
<dbReference type="Proteomes" id="UP000198914">
    <property type="component" value="Unassembled WGS sequence"/>
</dbReference>
<reference evidence="4" key="1">
    <citation type="submission" date="2016-10" db="EMBL/GenBank/DDBJ databases">
        <authorList>
            <person name="Varghese N."/>
            <person name="Submissions S."/>
        </authorList>
    </citation>
    <scope>NUCLEOTIDE SEQUENCE [LARGE SCALE GENOMIC DNA]</scope>
    <source>
        <strain evidence="4">DSM 100420</strain>
    </source>
</reference>
<dbReference type="InterPro" id="IPR028098">
    <property type="entry name" value="Glyco_trans_4-like_N"/>
</dbReference>
<dbReference type="AlphaFoldDB" id="A0A1H3JCZ1"/>